<name>A0ABV7FIV9_9GAMM</name>
<proteinExistence type="inferred from homology"/>
<protein>
    <recommendedName>
        <fullName evidence="1">Sugar fermentation stimulation protein homolog</fullName>
    </recommendedName>
</protein>
<gene>
    <name evidence="1 4" type="primary">sfsA</name>
    <name evidence="4" type="ORF">ACFODX_09670</name>
</gene>
<dbReference type="Pfam" id="PF03749">
    <property type="entry name" value="SfsA"/>
    <property type="match status" value="1"/>
</dbReference>
<sequence>MNLSAPCGFENGVGEVDSLYPAVLLRRYKRFLADVRLADGSEITIHCPNTGSMKNCVVVDGPCWYSVSPNKTRKYPQTLEIVTAPGGHWAGINTGRANQLVAAALEAGVIKELLGYKHIQREQVYGDEKSRIDFLLTDHCSDKCACYLEVKNLTLMEAEGEGYFPDAVSARGTKHLRELKLMVARGQRAVLLFCVQHTGIRQVSPADHIDKLYADTLREVKAAGVEVIAYGVPQDASLHPWRLVQPLPVVC</sequence>
<dbReference type="InterPro" id="IPR040452">
    <property type="entry name" value="SfsA_C"/>
</dbReference>
<dbReference type="NCBIfam" id="TIGR00230">
    <property type="entry name" value="sfsA"/>
    <property type="match status" value="1"/>
</dbReference>
<evidence type="ECO:0000313" key="4">
    <source>
        <dbReference type="EMBL" id="MFC3115824.1"/>
    </source>
</evidence>
<dbReference type="EMBL" id="JBHRTF010000004">
    <property type="protein sequence ID" value="MFC3115824.1"/>
    <property type="molecule type" value="Genomic_DNA"/>
</dbReference>
<dbReference type="Gene3D" id="2.40.50.580">
    <property type="match status" value="1"/>
</dbReference>
<dbReference type="Gene3D" id="3.40.1350.60">
    <property type="match status" value="1"/>
</dbReference>
<feature type="domain" description="Sugar fermentation stimulation protein C-terminal" evidence="2">
    <location>
        <begin position="96"/>
        <end position="232"/>
    </location>
</feature>
<dbReference type="HAMAP" id="MF_00095">
    <property type="entry name" value="SfsA"/>
    <property type="match status" value="1"/>
</dbReference>
<evidence type="ECO:0000256" key="1">
    <source>
        <dbReference type="HAMAP-Rule" id="MF_00095"/>
    </source>
</evidence>
<dbReference type="InterPro" id="IPR005224">
    <property type="entry name" value="SfsA"/>
</dbReference>
<evidence type="ECO:0000259" key="2">
    <source>
        <dbReference type="Pfam" id="PF03749"/>
    </source>
</evidence>
<dbReference type="Proteomes" id="UP001595555">
    <property type="component" value="Unassembled WGS sequence"/>
</dbReference>
<evidence type="ECO:0000313" key="5">
    <source>
        <dbReference type="Proteomes" id="UP001595555"/>
    </source>
</evidence>
<dbReference type="PANTHER" id="PTHR30545:SF2">
    <property type="entry name" value="SUGAR FERMENTATION STIMULATION PROTEIN A"/>
    <property type="match status" value="1"/>
</dbReference>
<comment type="similarity">
    <text evidence="1">Belongs to the SfsA family.</text>
</comment>
<reference evidence="5" key="1">
    <citation type="journal article" date="2019" name="Int. J. Syst. Evol. Microbiol.">
        <title>The Global Catalogue of Microorganisms (GCM) 10K type strain sequencing project: providing services to taxonomists for standard genome sequencing and annotation.</title>
        <authorList>
            <consortium name="The Broad Institute Genomics Platform"/>
            <consortium name="The Broad Institute Genome Sequencing Center for Infectious Disease"/>
            <person name="Wu L."/>
            <person name="Ma J."/>
        </authorList>
    </citation>
    <scope>NUCLEOTIDE SEQUENCE [LARGE SCALE GENOMIC DNA]</scope>
    <source>
        <strain evidence="5">KCTC 52237</strain>
    </source>
</reference>
<keyword evidence="5" id="KW-1185">Reference proteome</keyword>
<accession>A0ABV7FIV9</accession>
<dbReference type="Pfam" id="PF17746">
    <property type="entry name" value="SfsA_N"/>
    <property type="match status" value="1"/>
</dbReference>
<comment type="caution">
    <text evidence="4">The sequence shown here is derived from an EMBL/GenBank/DDBJ whole genome shotgun (WGS) entry which is preliminary data.</text>
</comment>
<dbReference type="RefSeq" id="WP_378118511.1">
    <property type="nucleotide sequence ID" value="NZ_JBHRTF010000004.1"/>
</dbReference>
<organism evidence="4 5">
    <name type="scientific">Cellvibrio fontiphilus</name>
    <dbReference type="NCBI Taxonomy" id="1815559"/>
    <lineage>
        <taxon>Bacteria</taxon>
        <taxon>Pseudomonadati</taxon>
        <taxon>Pseudomonadota</taxon>
        <taxon>Gammaproteobacteria</taxon>
        <taxon>Cellvibrionales</taxon>
        <taxon>Cellvibrionaceae</taxon>
        <taxon>Cellvibrio</taxon>
    </lineage>
</organism>
<evidence type="ECO:0000259" key="3">
    <source>
        <dbReference type="Pfam" id="PF17746"/>
    </source>
</evidence>
<dbReference type="CDD" id="cd22359">
    <property type="entry name" value="SfsA-like_bacterial"/>
    <property type="match status" value="1"/>
</dbReference>
<feature type="domain" description="SfsA N-terminal OB" evidence="3">
    <location>
        <begin position="25"/>
        <end position="92"/>
    </location>
</feature>
<dbReference type="InterPro" id="IPR041465">
    <property type="entry name" value="SfsA_N"/>
</dbReference>
<dbReference type="PANTHER" id="PTHR30545">
    <property type="entry name" value="SUGAR FERMENTATION STIMULATION PROTEIN A"/>
    <property type="match status" value="1"/>
</dbReference>